<organism evidence="6 7">
    <name type="scientific">Methanocella arvoryzae (strain DSM 22066 / NBRC 105507 / MRE50)</name>
    <dbReference type="NCBI Taxonomy" id="351160"/>
    <lineage>
        <taxon>Archaea</taxon>
        <taxon>Methanobacteriati</taxon>
        <taxon>Methanobacteriota</taxon>
        <taxon>Stenosarchaea group</taxon>
        <taxon>Methanomicrobia</taxon>
        <taxon>Methanocellales</taxon>
        <taxon>Methanocellaceae</taxon>
        <taxon>Methanocella</taxon>
    </lineage>
</organism>
<keyword evidence="4" id="KW-0411">Iron-sulfur</keyword>
<dbReference type="PANTHER" id="PTHR32329">
    <property type="entry name" value="BIFUNCTIONAL PROTEIN [INCLUDES 2-HYDROXYACYL-COA DEHYDRATASE (N-TER) AND ITS ACTIVATOR DOMAIN (C_TERM)-RELATED"/>
    <property type="match status" value="1"/>
</dbReference>
<evidence type="ECO:0000256" key="4">
    <source>
        <dbReference type="ARBA" id="ARBA00023014"/>
    </source>
</evidence>
<dbReference type="CDD" id="cd24036">
    <property type="entry name" value="ASKHA_NBD_BcrAD_BadFG_HgdC_HadI"/>
    <property type="match status" value="1"/>
</dbReference>
<dbReference type="STRING" id="351160.RCIX2012"/>
<evidence type="ECO:0000256" key="3">
    <source>
        <dbReference type="ARBA" id="ARBA00023004"/>
    </source>
</evidence>
<dbReference type="RefSeq" id="WP_012035409.1">
    <property type="nucleotide sequence ID" value="NC_009464.1"/>
</dbReference>
<dbReference type="Pfam" id="PF01869">
    <property type="entry name" value="BcrAD_BadFG"/>
    <property type="match status" value="1"/>
</dbReference>
<dbReference type="SUPFAM" id="SSF53067">
    <property type="entry name" value="Actin-like ATPase domain"/>
    <property type="match status" value="1"/>
</dbReference>
<evidence type="ECO:0000313" key="6">
    <source>
        <dbReference type="EMBL" id="CAJ37165.1"/>
    </source>
</evidence>
<sequence>MITAGIDAGAATIKAVLLVDGRVAGSIVRPTGFDFSAAAAQIYDDLLRETGTDRAAVGAIGATGYGRDNVAFATKKISEITAHARGVAHLYPEVRGIIDIGGQDSKIIVVNAGKVVDFLMNDRCAAGTGKFLEHTARALELSVEDLGQVALSSTGPASINSMCTVFAESEVISLRARGYPKKDIAAGLVESISRRVAVMAKQKGLDGHIALVGGVAKNSGIRAALEKELGMELFVPPEPQITGAMGAALLAAK</sequence>
<dbReference type="NCBIfam" id="TIGR00241">
    <property type="entry name" value="CoA_E_activ"/>
    <property type="match status" value="1"/>
</dbReference>
<dbReference type="KEGG" id="rci:RCIX2012"/>
<dbReference type="PATRIC" id="fig|351160.9.peg.1116"/>
<dbReference type="GO" id="GO:0051536">
    <property type="term" value="F:iron-sulfur cluster binding"/>
    <property type="evidence" value="ECO:0007669"/>
    <property type="project" value="UniProtKB-KW"/>
</dbReference>
<dbReference type="eggNOG" id="arCOG02678">
    <property type="taxonomic scope" value="Archaea"/>
</dbReference>
<dbReference type="Proteomes" id="UP000000663">
    <property type="component" value="Chromosome"/>
</dbReference>
<dbReference type="AlphaFoldDB" id="Q0W378"/>
<name>Q0W378_METAR</name>
<dbReference type="GeneID" id="5145238"/>
<feature type="domain" description="ATPase BadF/BadG/BcrA/BcrD type" evidence="5">
    <location>
        <begin position="5"/>
        <end position="251"/>
    </location>
</feature>
<keyword evidence="7" id="KW-1185">Reference proteome</keyword>
<comment type="cofactor">
    <cofactor evidence="1">
        <name>[4Fe-4S] cluster</name>
        <dbReference type="ChEBI" id="CHEBI:49883"/>
    </cofactor>
</comment>
<reference evidence="6 7" key="1">
    <citation type="journal article" date="2006" name="Science">
        <title>Genome of rice cluster I archaea -- the key methane producers in the rice rhizosphere.</title>
        <authorList>
            <person name="Erkel C."/>
            <person name="Kube M."/>
            <person name="Reinhardt R."/>
            <person name="Liesack W."/>
        </authorList>
    </citation>
    <scope>NUCLEOTIDE SEQUENCE [LARGE SCALE GENOMIC DNA]</scope>
    <source>
        <strain evidence="7">DSM 22066 / NBRC 105507 / MRE50</strain>
    </source>
</reference>
<evidence type="ECO:0000259" key="5">
    <source>
        <dbReference type="Pfam" id="PF01869"/>
    </source>
</evidence>
<dbReference type="GO" id="GO:0046872">
    <property type="term" value="F:metal ion binding"/>
    <property type="evidence" value="ECO:0007669"/>
    <property type="project" value="UniProtKB-KW"/>
</dbReference>
<keyword evidence="3" id="KW-0408">Iron</keyword>
<dbReference type="InterPro" id="IPR051805">
    <property type="entry name" value="Dehydratase_Activator_Redct"/>
</dbReference>
<accession>Q0W378</accession>
<evidence type="ECO:0000256" key="2">
    <source>
        <dbReference type="ARBA" id="ARBA00022723"/>
    </source>
</evidence>
<evidence type="ECO:0000256" key="1">
    <source>
        <dbReference type="ARBA" id="ARBA00001966"/>
    </source>
</evidence>
<dbReference type="InterPro" id="IPR043129">
    <property type="entry name" value="ATPase_NBD"/>
</dbReference>
<dbReference type="InterPro" id="IPR008275">
    <property type="entry name" value="CoA_E_activase_dom"/>
</dbReference>
<protein>
    <submittedName>
        <fullName evidence="6">2-hydroxyglutaryl-CoA dehydratase activator,component C (Archerase)</fullName>
    </submittedName>
</protein>
<dbReference type="EMBL" id="AM114193">
    <property type="protein sequence ID" value="CAJ37165.1"/>
    <property type="molecule type" value="Genomic_DNA"/>
</dbReference>
<gene>
    <name evidence="6" type="primary">hgdC-2</name>
    <name evidence="6" type="ORF">RCIX2012</name>
</gene>
<dbReference type="PANTHER" id="PTHR32329:SF2">
    <property type="entry name" value="BIFUNCTIONAL PROTEIN [INCLUDES 2-HYDROXYACYL-COA DEHYDRATASE (N-TER) AND ITS ACTIVATOR DOMAIN (C_TERM)"/>
    <property type="match status" value="1"/>
</dbReference>
<proteinExistence type="predicted"/>
<dbReference type="InterPro" id="IPR002731">
    <property type="entry name" value="ATPase_BadF"/>
</dbReference>
<dbReference type="OrthoDB" id="114976at2157"/>
<dbReference type="Gene3D" id="3.30.420.40">
    <property type="match status" value="2"/>
</dbReference>
<evidence type="ECO:0000313" key="7">
    <source>
        <dbReference type="Proteomes" id="UP000000663"/>
    </source>
</evidence>
<keyword evidence="2" id="KW-0479">Metal-binding</keyword>